<dbReference type="RefSeq" id="WP_390315830.1">
    <property type="nucleotide sequence ID" value="NZ_JBHSPB010000005.1"/>
</dbReference>
<comment type="caution">
    <text evidence="2">The sequence shown here is derived from an EMBL/GenBank/DDBJ whole genome shotgun (WGS) entry which is preliminary data.</text>
</comment>
<evidence type="ECO:0000313" key="2">
    <source>
        <dbReference type="EMBL" id="MFC5720672.1"/>
    </source>
</evidence>
<gene>
    <name evidence="2" type="ORF">ACFP1Z_10905</name>
</gene>
<dbReference type="EMBL" id="JBHSPB010000005">
    <property type="protein sequence ID" value="MFC5720672.1"/>
    <property type="molecule type" value="Genomic_DNA"/>
</dbReference>
<dbReference type="Proteomes" id="UP001596083">
    <property type="component" value="Unassembled WGS sequence"/>
</dbReference>
<feature type="chain" id="PRO_5045771312" evidence="1">
    <location>
        <begin position="30"/>
        <end position="172"/>
    </location>
</feature>
<dbReference type="PROSITE" id="PS51257">
    <property type="entry name" value="PROKAR_LIPOPROTEIN"/>
    <property type="match status" value="1"/>
</dbReference>
<name>A0ABW0YWV5_9ACTN</name>
<protein>
    <submittedName>
        <fullName evidence="2">Uncharacterized protein</fullName>
    </submittedName>
</protein>
<evidence type="ECO:0000313" key="3">
    <source>
        <dbReference type="Proteomes" id="UP001596083"/>
    </source>
</evidence>
<keyword evidence="3" id="KW-1185">Reference proteome</keyword>
<proteinExistence type="predicted"/>
<sequence>MRNRTAAATALATALACTGVVLGAQPAAADTVSVGYTCTGPGAPSGVVSLTVTVTAPASVPQGGTADLTVSATTALTTPVNLPANSVSGEMTIALGGSASGTVTATGFTNPDPVPSGSTVAVSGGTASAQLSTAGSATFSPGNASVHVFGATVECAVSGTAPVAATTEVTPS</sequence>
<keyword evidence="1" id="KW-0732">Signal</keyword>
<feature type="signal peptide" evidence="1">
    <location>
        <begin position="1"/>
        <end position="29"/>
    </location>
</feature>
<organism evidence="2 3">
    <name type="scientific">Streptomyces gamaensis</name>
    <dbReference type="NCBI Taxonomy" id="1763542"/>
    <lineage>
        <taxon>Bacteria</taxon>
        <taxon>Bacillati</taxon>
        <taxon>Actinomycetota</taxon>
        <taxon>Actinomycetes</taxon>
        <taxon>Kitasatosporales</taxon>
        <taxon>Streptomycetaceae</taxon>
        <taxon>Streptomyces</taxon>
    </lineage>
</organism>
<reference evidence="3" key="1">
    <citation type="journal article" date="2019" name="Int. J. Syst. Evol. Microbiol.">
        <title>The Global Catalogue of Microorganisms (GCM) 10K type strain sequencing project: providing services to taxonomists for standard genome sequencing and annotation.</title>
        <authorList>
            <consortium name="The Broad Institute Genomics Platform"/>
            <consortium name="The Broad Institute Genome Sequencing Center for Infectious Disease"/>
            <person name="Wu L."/>
            <person name="Ma J."/>
        </authorList>
    </citation>
    <scope>NUCLEOTIDE SEQUENCE [LARGE SCALE GENOMIC DNA]</scope>
    <source>
        <strain evidence="3">CGMCC 4.7304</strain>
    </source>
</reference>
<accession>A0ABW0YWV5</accession>
<evidence type="ECO:0000256" key="1">
    <source>
        <dbReference type="SAM" id="SignalP"/>
    </source>
</evidence>